<reference evidence="10" key="2">
    <citation type="submission" date="2020-04" db="EMBL/GenBank/DDBJ databases">
        <authorList>
            <consortium name="NCBI Genome Project"/>
        </authorList>
    </citation>
    <scope>NUCLEOTIDE SEQUENCE</scope>
    <source>
        <strain evidence="10">CBS 342.82</strain>
    </source>
</reference>
<evidence type="ECO:0000256" key="1">
    <source>
        <dbReference type="ARBA" id="ARBA00022723"/>
    </source>
</evidence>
<keyword evidence="9" id="KW-1185">Reference proteome</keyword>
<dbReference type="GO" id="GO:0008270">
    <property type="term" value="F:zinc ion binding"/>
    <property type="evidence" value="ECO:0007669"/>
    <property type="project" value="UniProtKB-UniRule"/>
</dbReference>
<dbReference type="InterPro" id="IPR051639">
    <property type="entry name" value="BCD1"/>
</dbReference>
<dbReference type="Proteomes" id="UP000504637">
    <property type="component" value="Unplaced"/>
</dbReference>
<feature type="compositionally biased region" description="Polar residues" evidence="7">
    <location>
        <begin position="227"/>
        <end position="237"/>
    </location>
</feature>
<dbReference type="InterPro" id="IPR057721">
    <property type="entry name" value="BCD1_alpha/beta"/>
</dbReference>
<feature type="region of interest" description="Disordered" evidence="7">
    <location>
        <begin position="1"/>
        <end position="28"/>
    </location>
</feature>
<dbReference type="Gene3D" id="3.30.60.190">
    <property type="match status" value="1"/>
</dbReference>
<dbReference type="GO" id="GO:0000492">
    <property type="term" value="P:box C/D snoRNP assembly"/>
    <property type="evidence" value="ECO:0007669"/>
    <property type="project" value="TreeGrafter"/>
</dbReference>
<dbReference type="PROSITE" id="PS51083">
    <property type="entry name" value="ZF_HIT"/>
    <property type="match status" value="1"/>
</dbReference>
<dbReference type="PANTHER" id="PTHR13483:SF11">
    <property type="entry name" value="ZINC FINGER HIT DOMAIN-CONTAINING PROTEIN 3"/>
    <property type="match status" value="1"/>
</dbReference>
<dbReference type="AlphaFoldDB" id="A0A6J3M0F3"/>
<feature type="compositionally biased region" description="Polar residues" evidence="7">
    <location>
        <begin position="257"/>
        <end position="278"/>
    </location>
</feature>
<evidence type="ECO:0000256" key="3">
    <source>
        <dbReference type="ARBA" id="ARBA00022833"/>
    </source>
</evidence>
<accession>A0A6J3M0F3</accession>
<dbReference type="InterPro" id="IPR007529">
    <property type="entry name" value="Znf_HIT"/>
</dbReference>
<dbReference type="Pfam" id="PF04438">
    <property type="entry name" value="zf-HIT"/>
    <property type="match status" value="1"/>
</dbReference>
<evidence type="ECO:0000256" key="2">
    <source>
        <dbReference type="ARBA" id="ARBA00022771"/>
    </source>
</evidence>
<dbReference type="GO" id="GO:0070761">
    <property type="term" value="C:pre-snoRNP complex"/>
    <property type="evidence" value="ECO:0007669"/>
    <property type="project" value="TreeGrafter"/>
</dbReference>
<evidence type="ECO:0000313" key="10">
    <source>
        <dbReference type="RefSeq" id="XP_033458537.1"/>
    </source>
</evidence>
<keyword evidence="1" id="KW-0479">Metal-binding</keyword>
<protein>
    <recommendedName>
        <fullName evidence="8">HIT-type domain-containing protein</fullName>
    </recommendedName>
</protein>
<dbReference type="SUPFAM" id="SSF144232">
    <property type="entry name" value="HIT/MYND zinc finger-like"/>
    <property type="match status" value="1"/>
</dbReference>
<gene>
    <name evidence="10" type="ORF">K489DRAFT_432463</name>
</gene>
<dbReference type="PANTHER" id="PTHR13483">
    <property type="entry name" value="BOX C_D SNORNA PROTEIN 1-RELATED"/>
    <property type="match status" value="1"/>
</dbReference>
<evidence type="ECO:0000256" key="5">
    <source>
        <dbReference type="ARBA" id="ARBA00049654"/>
    </source>
</evidence>
<dbReference type="OrthoDB" id="272357at2759"/>
<evidence type="ECO:0000256" key="4">
    <source>
        <dbReference type="ARBA" id="ARBA00049598"/>
    </source>
</evidence>
<name>A0A6J3M0F3_9PEZI</name>
<comment type="function">
    <text evidence="4">Required for box C/D snoRNAs accumulation involved in snoRNA processing, snoRNA transport to the nucleolus and ribosome biogenesis.</text>
</comment>
<proteinExistence type="inferred from homology"/>
<feature type="region of interest" description="Disordered" evidence="7">
    <location>
        <begin position="420"/>
        <end position="497"/>
    </location>
</feature>
<feature type="compositionally biased region" description="Basic and acidic residues" evidence="7">
    <location>
        <begin position="420"/>
        <end position="442"/>
    </location>
</feature>
<feature type="compositionally biased region" description="Low complexity" evidence="7">
    <location>
        <begin position="447"/>
        <end position="469"/>
    </location>
</feature>
<sequence length="509" mass="54922">MTADGSVATIMSSPPPPSSPVLGNEDRKEEETSLAELCSICYTLPPKYRCPRCSTRTCSLPCYKRHQQRASCSGQRDPAAYRKRSQLATPAALDQDYNFLKGVEREIEVAGKEVVERGIGGGSRGGPAERGGKVFARRGNPEGPVQQYLQKNRIGVTRAPTGMSRQRMNQTRCTKNKRIMWTVEWIDLDGQTTVQNSCLESNTLAELHRALQVEKTNAAKRKAEAEASNSGTRITSGKRQRGLDNDDDDDRKLSGAVEQNMSSDPSADKPTSSSSTGGNDAGVSTADEIHPNISNHDAEPPSDPSTDLSEEKAPSNTTAQPPPPSASTSLITSDADPISTPSEKPSHYYYLLRPSTTGRAKVLIPMDASKTLTQALSTHAVLEFPTFYIFPHGPDEVASAATTSKQAFITEEAYLADQRAREARNPARTPLDHVDRESHSISDRNPAGGSSSSVHHSATGANATATMTAEQRASMKTSANPGGESAQLPPSRDPQKILEMLRRDLSGMM</sequence>
<feature type="domain" description="HIT-type" evidence="8">
    <location>
        <begin position="38"/>
        <end position="72"/>
    </location>
</feature>
<feature type="region of interest" description="Disordered" evidence="7">
    <location>
        <begin position="218"/>
        <end position="346"/>
    </location>
</feature>
<reference evidence="10" key="3">
    <citation type="submission" date="2025-08" db="UniProtKB">
        <authorList>
            <consortium name="RefSeq"/>
        </authorList>
    </citation>
    <scope>IDENTIFICATION</scope>
    <source>
        <strain evidence="10">CBS 342.82</strain>
    </source>
</reference>
<dbReference type="CDD" id="cd23023">
    <property type="entry name" value="zf-HIT_BCD1"/>
    <property type="match status" value="1"/>
</dbReference>
<reference evidence="10" key="1">
    <citation type="submission" date="2020-01" db="EMBL/GenBank/DDBJ databases">
        <authorList>
            <consortium name="DOE Joint Genome Institute"/>
            <person name="Haridas S."/>
            <person name="Albert R."/>
            <person name="Binder M."/>
            <person name="Bloem J."/>
            <person name="Labutti K."/>
            <person name="Salamov A."/>
            <person name="Andreopoulos B."/>
            <person name="Baker S.E."/>
            <person name="Barry K."/>
            <person name="Bills G."/>
            <person name="Bluhm B.H."/>
            <person name="Cannon C."/>
            <person name="Castanera R."/>
            <person name="Culley D.E."/>
            <person name="Daum C."/>
            <person name="Ezra D."/>
            <person name="Gonzalez J.B."/>
            <person name="Henrissat B."/>
            <person name="Kuo A."/>
            <person name="Liang C."/>
            <person name="Lipzen A."/>
            <person name="Lutzoni F."/>
            <person name="Magnuson J."/>
            <person name="Mondo S."/>
            <person name="Nolan M."/>
            <person name="Ohm R."/>
            <person name="Pangilinan J."/>
            <person name="Park H.-J."/>
            <person name="Ramirez L."/>
            <person name="Alfaro M."/>
            <person name="Sun H."/>
            <person name="Tritt A."/>
            <person name="Yoshinaga Y."/>
            <person name="Zwiers L.-H."/>
            <person name="Turgeon B.G."/>
            <person name="Goodwin S.B."/>
            <person name="Spatafora J.W."/>
            <person name="Crous P.W."/>
            <person name="Grigoriev I.V."/>
        </authorList>
    </citation>
    <scope>NUCLEOTIDE SEQUENCE</scope>
    <source>
        <strain evidence="10">CBS 342.82</strain>
    </source>
</reference>
<evidence type="ECO:0000313" key="9">
    <source>
        <dbReference type="Proteomes" id="UP000504637"/>
    </source>
</evidence>
<dbReference type="Pfam" id="PF25790">
    <property type="entry name" value="BCD1"/>
    <property type="match status" value="1"/>
</dbReference>
<keyword evidence="2 6" id="KW-0863">Zinc-finger</keyword>
<evidence type="ECO:0000256" key="7">
    <source>
        <dbReference type="SAM" id="MobiDB-lite"/>
    </source>
</evidence>
<dbReference type="RefSeq" id="XP_033458537.1">
    <property type="nucleotide sequence ID" value="XM_033608487.1"/>
</dbReference>
<comment type="similarity">
    <text evidence="5">Belongs to the BCD1 family.</text>
</comment>
<keyword evidence="3" id="KW-0862">Zinc</keyword>
<dbReference type="GO" id="GO:0048254">
    <property type="term" value="P:snoRNA localization"/>
    <property type="evidence" value="ECO:0007669"/>
    <property type="project" value="TreeGrafter"/>
</dbReference>
<organism evidence="10">
    <name type="scientific">Dissoconium aciculare CBS 342.82</name>
    <dbReference type="NCBI Taxonomy" id="1314786"/>
    <lineage>
        <taxon>Eukaryota</taxon>
        <taxon>Fungi</taxon>
        <taxon>Dikarya</taxon>
        <taxon>Ascomycota</taxon>
        <taxon>Pezizomycotina</taxon>
        <taxon>Dothideomycetes</taxon>
        <taxon>Dothideomycetidae</taxon>
        <taxon>Mycosphaerellales</taxon>
        <taxon>Dissoconiaceae</taxon>
        <taxon>Dissoconium</taxon>
    </lineage>
</organism>
<evidence type="ECO:0000259" key="8">
    <source>
        <dbReference type="PROSITE" id="PS51083"/>
    </source>
</evidence>
<dbReference type="GeneID" id="54366287"/>
<dbReference type="GO" id="GO:0000463">
    <property type="term" value="P:maturation of LSU-rRNA from tricistronic rRNA transcript (SSU-rRNA, 5.8S rRNA, LSU-rRNA)"/>
    <property type="evidence" value="ECO:0007669"/>
    <property type="project" value="TreeGrafter"/>
</dbReference>
<dbReference type="GO" id="GO:0005634">
    <property type="term" value="C:nucleus"/>
    <property type="evidence" value="ECO:0007669"/>
    <property type="project" value="TreeGrafter"/>
</dbReference>
<evidence type="ECO:0000256" key="6">
    <source>
        <dbReference type="PROSITE-ProRule" id="PRU00453"/>
    </source>
</evidence>